<dbReference type="AlphaFoldDB" id="A0A1I0EFC1"/>
<name>A0A1I0EFC1_9PSED</name>
<dbReference type="RefSeq" id="WP_074889187.1">
    <property type="nucleotide sequence ID" value="NZ_FOHW01000013.1"/>
</dbReference>
<dbReference type="Proteomes" id="UP000182332">
    <property type="component" value="Unassembled WGS sequence"/>
</dbReference>
<reference evidence="1 2" key="1">
    <citation type="submission" date="2016-10" db="EMBL/GenBank/DDBJ databases">
        <authorList>
            <person name="de Groot N.N."/>
        </authorList>
    </citation>
    <scope>NUCLEOTIDE SEQUENCE [LARGE SCALE GENOMIC DNA]</scope>
    <source>
        <strain evidence="1 2">DSM 11363</strain>
    </source>
</reference>
<dbReference type="EMBL" id="FOHW01000013">
    <property type="protein sequence ID" value="SET43136.1"/>
    <property type="molecule type" value="Genomic_DNA"/>
</dbReference>
<evidence type="ECO:0000313" key="2">
    <source>
        <dbReference type="Proteomes" id="UP000182332"/>
    </source>
</evidence>
<accession>A0A1I0EFC1</accession>
<sequence length="981" mass="105746">MQTNKSFTLPNPTILSFDDAGIGDVDVADPAKPLEVLVGPLKLNPKDKIELYWGANEEPVSSYTHTSDSAISDGIFTLVVDTHWIKPGLTNVKYIYTPFPSAIPEQSSVIQVLVKLDIPGGKDPNPATPYENETLGTPTISPPGIITSPEGVSVEIAPYVNMAVGDDVKLSWHGQFVRMVIMSEAEVGKPIIIQVPKGAIEFAGSSDMIEVRYEIRDVVNNWSRWSLPTYAQVEIGRDTLPAPVAPQAPDMELDLEKLAGSPVQTLVLSNPQIAKNDEVMLSVERETGSGMPLPTYRTTKVVQNPFGFLDFSLPNDLFQPISQGRVRIRYRVMKTTGQALVSKNLPLKIIGKMMELDPPRIPLAEQNEGVLDPTAHNVLVEVPPYYFMLPGQDVNLVWMGKTAGGANVMHEERKNLSHGDIGNTLQYAIPDMKVNALAGGSLEVYYTVTSFEREFFKSPVLNVLVGDDTGAYFPAPSIDELDSSGVLDPANISLEATVRIARYPGIAVNDQVTLYWDGQGSSGSYTDFTVINSGTVSREVIFRVNKRVVEANTNSDVTAWYEVDRGTQKFVSTQLRFRVGSMVYAPLPNPTVKEAKGDTLDPADAPSGATVLIASDANLGAGDIVETRWSGPKGSGTKTNVIKVEEASRELAVVFASQLVTANDGQTVNVSYTVERAGALQQSEVVRLQIMSSVLELPAPAVDSVGADGILRPTLIPESGATVRVSYRNMASEDRVTARWSSVSTFDTATQTVGDQHALVFNVPKAQISAAEGSTATVSYEVIRNGVPRRSEGLSLNVLKGLEFDTSPATLGGKIYLLPGHPELLPVFPTGTTIKRVAAGGKPPYTYSSSMPNVAHVDSTGLVSVRSRGGSIITATDAAGESKSFTVSVTGVIECHGVGSGNYTQMSNAASRIGGRIPSIHELIEIHNAYGNRWPMGNANYWASTVAKNVFGAKWYYVKNLNTGKDYKLLHINSSLGVAIR</sequence>
<dbReference type="OrthoDB" id="6845417at2"/>
<protein>
    <recommendedName>
        <fullName evidence="3">BIG2 domain-containing protein</fullName>
    </recommendedName>
</protein>
<organism evidence="1 2">
    <name type="scientific">Pseudomonas graminis</name>
    <dbReference type="NCBI Taxonomy" id="158627"/>
    <lineage>
        <taxon>Bacteria</taxon>
        <taxon>Pseudomonadati</taxon>
        <taxon>Pseudomonadota</taxon>
        <taxon>Gammaproteobacteria</taxon>
        <taxon>Pseudomonadales</taxon>
        <taxon>Pseudomonadaceae</taxon>
        <taxon>Pseudomonas</taxon>
    </lineage>
</organism>
<dbReference type="InterPro" id="IPR008964">
    <property type="entry name" value="Invasin/intimin_cell_adhesion"/>
</dbReference>
<proteinExistence type="predicted"/>
<gene>
    <name evidence="1" type="ORF">SAMN05216197_11354</name>
</gene>
<evidence type="ECO:0008006" key="3">
    <source>
        <dbReference type="Google" id="ProtNLM"/>
    </source>
</evidence>
<dbReference type="Gene3D" id="2.60.40.1080">
    <property type="match status" value="1"/>
</dbReference>
<evidence type="ECO:0000313" key="1">
    <source>
        <dbReference type="EMBL" id="SET43136.1"/>
    </source>
</evidence>
<dbReference type="SUPFAM" id="SSF49373">
    <property type="entry name" value="Invasin/intimin cell-adhesion fragments"/>
    <property type="match status" value="1"/>
</dbReference>